<accession>A0AAE0MBK6</accession>
<keyword evidence="2" id="KW-1185">Reference proteome</keyword>
<dbReference type="EMBL" id="JAUEDM010000002">
    <property type="protein sequence ID" value="KAK3325698.1"/>
    <property type="molecule type" value="Genomic_DNA"/>
</dbReference>
<organism evidence="1 2">
    <name type="scientific">Apodospora peruviana</name>
    <dbReference type="NCBI Taxonomy" id="516989"/>
    <lineage>
        <taxon>Eukaryota</taxon>
        <taxon>Fungi</taxon>
        <taxon>Dikarya</taxon>
        <taxon>Ascomycota</taxon>
        <taxon>Pezizomycotina</taxon>
        <taxon>Sordariomycetes</taxon>
        <taxon>Sordariomycetidae</taxon>
        <taxon>Sordariales</taxon>
        <taxon>Lasiosphaeriaceae</taxon>
        <taxon>Apodospora</taxon>
    </lineage>
</organism>
<evidence type="ECO:0000313" key="1">
    <source>
        <dbReference type="EMBL" id="KAK3325698.1"/>
    </source>
</evidence>
<evidence type="ECO:0000313" key="2">
    <source>
        <dbReference type="Proteomes" id="UP001283341"/>
    </source>
</evidence>
<comment type="caution">
    <text evidence="1">The sequence shown here is derived from an EMBL/GenBank/DDBJ whole genome shotgun (WGS) entry which is preliminary data.</text>
</comment>
<sequence>MAYQEIPVCFDGPSEQFGRLWARGRRRSRKKSALKRSMPVIAHCLVDSTLCHSAIPSHSQVNTLHIKTTSGTFQELTTPLYPRHALRFPLFVLWVLRTEIAVVSVCCASIKGSRVCFFARRSSAASACINPPHPLGSQFNLYSYHHHHRHSYLLPLAPLPPPLSYLRACRGKNSPRIISNRTPTCAIEEALAWPGRLGYVLVPTVLHFRIIHAILPGTYGYPYSSTRP</sequence>
<gene>
    <name evidence="1" type="ORF">B0H66DRAFT_135221</name>
</gene>
<dbReference type="Proteomes" id="UP001283341">
    <property type="component" value="Unassembled WGS sequence"/>
</dbReference>
<reference evidence="1" key="1">
    <citation type="journal article" date="2023" name="Mol. Phylogenet. Evol.">
        <title>Genome-scale phylogeny and comparative genomics of the fungal order Sordariales.</title>
        <authorList>
            <person name="Hensen N."/>
            <person name="Bonometti L."/>
            <person name="Westerberg I."/>
            <person name="Brannstrom I.O."/>
            <person name="Guillou S."/>
            <person name="Cros-Aarteil S."/>
            <person name="Calhoun S."/>
            <person name="Haridas S."/>
            <person name="Kuo A."/>
            <person name="Mondo S."/>
            <person name="Pangilinan J."/>
            <person name="Riley R."/>
            <person name="LaButti K."/>
            <person name="Andreopoulos B."/>
            <person name="Lipzen A."/>
            <person name="Chen C."/>
            <person name="Yan M."/>
            <person name="Daum C."/>
            <person name="Ng V."/>
            <person name="Clum A."/>
            <person name="Steindorff A."/>
            <person name="Ohm R.A."/>
            <person name="Martin F."/>
            <person name="Silar P."/>
            <person name="Natvig D.O."/>
            <person name="Lalanne C."/>
            <person name="Gautier V."/>
            <person name="Ament-Velasquez S.L."/>
            <person name="Kruys A."/>
            <person name="Hutchinson M.I."/>
            <person name="Powell A.J."/>
            <person name="Barry K."/>
            <person name="Miller A.N."/>
            <person name="Grigoriev I.V."/>
            <person name="Debuchy R."/>
            <person name="Gladieux P."/>
            <person name="Hiltunen Thoren M."/>
            <person name="Johannesson H."/>
        </authorList>
    </citation>
    <scope>NUCLEOTIDE SEQUENCE</scope>
    <source>
        <strain evidence="1">CBS 118394</strain>
    </source>
</reference>
<name>A0AAE0MBK6_9PEZI</name>
<protein>
    <submittedName>
        <fullName evidence="1">Uncharacterized protein</fullName>
    </submittedName>
</protein>
<reference evidence="1" key="2">
    <citation type="submission" date="2023-06" db="EMBL/GenBank/DDBJ databases">
        <authorList>
            <consortium name="Lawrence Berkeley National Laboratory"/>
            <person name="Haridas S."/>
            <person name="Hensen N."/>
            <person name="Bonometti L."/>
            <person name="Westerberg I."/>
            <person name="Brannstrom I.O."/>
            <person name="Guillou S."/>
            <person name="Cros-Aarteil S."/>
            <person name="Calhoun S."/>
            <person name="Kuo A."/>
            <person name="Mondo S."/>
            <person name="Pangilinan J."/>
            <person name="Riley R."/>
            <person name="Labutti K."/>
            <person name="Andreopoulos B."/>
            <person name="Lipzen A."/>
            <person name="Chen C."/>
            <person name="Yanf M."/>
            <person name="Daum C."/>
            <person name="Ng V."/>
            <person name="Clum A."/>
            <person name="Steindorff A."/>
            <person name="Ohm R."/>
            <person name="Martin F."/>
            <person name="Silar P."/>
            <person name="Natvig D."/>
            <person name="Lalanne C."/>
            <person name="Gautier V."/>
            <person name="Ament-Velasquez S.L."/>
            <person name="Kruys A."/>
            <person name="Hutchinson M.I."/>
            <person name="Powell A.J."/>
            <person name="Barry K."/>
            <person name="Miller A.N."/>
            <person name="Grigoriev I.V."/>
            <person name="Debuchy R."/>
            <person name="Gladieux P."/>
            <person name="Thoren M.H."/>
            <person name="Johannesson H."/>
        </authorList>
    </citation>
    <scope>NUCLEOTIDE SEQUENCE</scope>
    <source>
        <strain evidence="1">CBS 118394</strain>
    </source>
</reference>
<proteinExistence type="predicted"/>
<dbReference type="AlphaFoldDB" id="A0AAE0MBK6"/>